<dbReference type="Proteomes" id="UP000182860">
    <property type="component" value="Unassembled WGS sequence"/>
</dbReference>
<dbReference type="Pfam" id="PF00383">
    <property type="entry name" value="dCMP_cyt_deam_1"/>
    <property type="match status" value="1"/>
</dbReference>
<accession>A0A1J4T4I6</accession>
<dbReference type="EMBL" id="MNUV01000054">
    <property type="protein sequence ID" value="OIO07004.1"/>
    <property type="molecule type" value="Genomic_DNA"/>
</dbReference>
<keyword evidence="9" id="KW-0131">Cell cycle</keyword>
<keyword evidence="9" id="KW-0132">Cell division</keyword>
<dbReference type="InterPro" id="IPR016473">
    <property type="entry name" value="dCMP_deaminase"/>
</dbReference>
<evidence type="ECO:0000313" key="10">
    <source>
        <dbReference type="Proteomes" id="UP000182860"/>
    </source>
</evidence>
<proteinExistence type="inferred from homology"/>
<dbReference type="GO" id="GO:0006220">
    <property type="term" value="P:pyrimidine nucleotide metabolic process"/>
    <property type="evidence" value="ECO:0007669"/>
    <property type="project" value="InterPro"/>
</dbReference>
<dbReference type="InterPro" id="IPR002125">
    <property type="entry name" value="CMP_dCMP_dom"/>
</dbReference>
<reference evidence="9 10" key="1">
    <citation type="journal article" date="2016" name="Environ. Microbiol.">
        <title>Genomic resolution of a cold subsurface aquifer community provides metabolic insights for novel microbes adapted to high CO concentrations.</title>
        <authorList>
            <person name="Probst A.J."/>
            <person name="Castelle C.J."/>
            <person name="Singh A."/>
            <person name="Brown C.T."/>
            <person name="Anantharaman K."/>
            <person name="Sharon I."/>
            <person name="Hug L.A."/>
            <person name="Burstein D."/>
            <person name="Emerson J.B."/>
            <person name="Thomas B.C."/>
            <person name="Banfield J.F."/>
        </authorList>
    </citation>
    <scope>NUCLEOTIDE SEQUENCE [LARGE SCALE GENOMIC DNA]</scope>
    <source>
        <strain evidence="9">CG1_02_41_21</strain>
    </source>
</reference>
<comment type="cofactor">
    <cofactor evidence="1 7">
        <name>Zn(2+)</name>
        <dbReference type="ChEBI" id="CHEBI:29105"/>
    </cofactor>
</comment>
<dbReference type="InterPro" id="IPR015517">
    <property type="entry name" value="dCMP_deaminase-rel"/>
</dbReference>
<evidence type="ECO:0000256" key="2">
    <source>
        <dbReference type="ARBA" id="ARBA00006576"/>
    </source>
</evidence>
<dbReference type="GO" id="GO:0004132">
    <property type="term" value="F:dCMP deaminase activity"/>
    <property type="evidence" value="ECO:0007669"/>
    <property type="project" value="InterPro"/>
</dbReference>
<evidence type="ECO:0000256" key="1">
    <source>
        <dbReference type="ARBA" id="ARBA00001947"/>
    </source>
</evidence>
<sequence length="164" mass="18501">MSKNESYQRPSWDEYFMNIVKMVGTRGTCDRGRIGCVITKDNRIVTTGYVGSPLGLAHCDEIGHEMHTIINEDGTESRHCIRTTHAEQNAICQAARFGISLNGGTLYLQMTPCYTCAKMLINAGIKRIVCEKDYHAGKRSKEIFQEAGLEYVLLNDEVLKYEDQ</sequence>
<dbReference type="InterPro" id="IPR035105">
    <property type="entry name" value="Deoxycytidylate_deaminase_dom"/>
</dbReference>
<comment type="caution">
    <text evidence="9">The sequence shown here is derived from an EMBL/GenBank/DDBJ whole genome shotgun (WGS) entry which is preliminary data.</text>
</comment>
<dbReference type="InterPro" id="IPR016193">
    <property type="entry name" value="Cytidine_deaminase-like"/>
</dbReference>
<dbReference type="CDD" id="cd01286">
    <property type="entry name" value="deoxycytidylate_deaminase"/>
    <property type="match status" value="1"/>
</dbReference>
<evidence type="ECO:0000256" key="7">
    <source>
        <dbReference type="PIRSR" id="PIRSR006019-2"/>
    </source>
</evidence>
<feature type="domain" description="CMP/dCMP-type deaminase" evidence="8">
    <location>
        <begin position="11"/>
        <end position="151"/>
    </location>
</feature>
<dbReference type="SUPFAM" id="SSF53927">
    <property type="entry name" value="Cytidine deaminase-like"/>
    <property type="match status" value="1"/>
</dbReference>
<dbReference type="PANTHER" id="PTHR11086:SF18">
    <property type="entry name" value="DEOXYCYTIDYLATE DEAMINASE"/>
    <property type="match status" value="1"/>
</dbReference>
<evidence type="ECO:0000256" key="6">
    <source>
        <dbReference type="PIRSR" id="PIRSR006019-1"/>
    </source>
</evidence>
<dbReference type="GO" id="GO:0005737">
    <property type="term" value="C:cytoplasm"/>
    <property type="evidence" value="ECO:0007669"/>
    <property type="project" value="TreeGrafter"/>
</dbReference>
<evidence type="ECO:0000256" key="3">
    <source>
        <dbReference type="ARBA" id="ARBA00022723"/>
    </source>
</evidence>
<feature type="binding site" evidence="7">
    <location>
        <position position="113"/>
    </location>
    <ligand>
        <name>Zn(2+)</name>
        <dbReference type="ChEBI" id="CHEBI:29105"/>
        <note>catalytic</note>
    </ligand>
</feature>
<evidence type="ECO:0000313" key="9">
    <source>
        <dbReference type="EMBL" id="OIO07004.1"/>
    </source>
</evidence>
<keyword evidence="5 7" id="KW-0862">Zinc</keyword>
<keyword evidence="4" id="KW-0378">Hydrolase</keyword>
<evidence type="ECO:0000256" key="5">
    <source>
        <dbReference type="ARBA" id="ARBA00022833"/>
    </source>
</evidence>
<comment type="similarity">
    <text evidence="2">Belongs to the cytidine and deoxycytidylate deaminase family.</text>
</comment>
<feature type="binding site" evidence="7">
    <location>
        <position position="85"/>
    </location>
    <ligand>
        <name>Zn(2+)</name>
        <dbReference type="ChEBI" id="CHEBI:29105"/>
        <note>catalytic</note>
    </ligand>
</feature>
<dbReference type="PROSITE" id="PS00903">
    <property type="entry name" value="CYT_DCMP_DEAMINASES_1"/>
    <property type="match status" value="1"/>
</dbReference>
<keyword evidence="3 7" id="KW-0479">Metal-binding</keyword>
<gene>
    <name evidence="9" type="ORF">AUJ35_03000</name>
</gene>
<dbReference type="PROSITE" id="PS51747">
    <property type="entry name" value="CYT_DCMP_DEAMINASES_2"/>
    <property type="match status" value="1"/>
</dbReference>
<dbReference type="PIRSF" id="PIRSF006019">
    <property type="entry name" value="dCMP_deaminase"/>
    <property type="match status" value="1"/>
</dbReference>
<dbReference type="AlphaFoldDB" id="A0A1J4T4I6"/>
<evidence type="ECO:0000259" key="8">
    <source>
        <dbReference type="PROSITE" id="PS51747"/>
    </source>
</evidence>
<evidence type="ECO:0000256" key="4">
    <source>
        <dbReference type="ARBA" id="ARBA00022801"/>
    </source>
</evidence>
<dbReference type="GO" id="GO:0008270">
    <property type="term" value="F:zinc ion binding"/>
    <property type="evidence" value="ECO:0007669"/>
    <property type="project" value="InterPro"/>
</dbReference>
<protein>
    <submittedName>
        <fullName evidence="9">Cell division protein DedD</fullName>
    </submittedName>
</protein>
<dbReference type="PANTHER" id="PTHR11086">
    <property type="entry name" value="DEOXYCYTIDYLATE DEAMINASE-RELATED"/>
    <property type="match status" value="1"/>
</dbReference>
<dbReference type="GO" id="GO:0051301">
    <property type="term" value="P:cell division"/>
    <property type="evidence" value="ECO:0007669"/>
    <property type="project" value="UniProtKB-KW"/>
</dbReference>
<feature type="binding site" evidence="7">
    <location>
        <position position="116"/>
    </location>
    <ligand>
        <name>Zn(2+)</name>
        <dbReference type="ChEBI" id="CHEBI:29105"/>
        <note>catalytic</note>
    </ligand>
</feature>
<name>A0A1J4T4I6_9BACT</name>
<dbReference type="InterPro" id="IPR016192">
    <property type="entry name" value="APOBEC/CMP_deaminase_Zn-bd"/>
</dbReference>
<dbReference type="Gene3D" id="3.40.140.10">
    <property type="entry name" value="Cytidine Deaminase, domain 2"/>
    <property type="match status" value="1"/>
</dbReference>
<organism evidence="9 10">
    <name type="scientific">Candidatus Falkowbacteria bacterium CG1_02_41_21</name>
    <dbReference type="NCBI Taxonomy" id="1805147"/>
    <lineage>
        <taxon>Bacteria</taxon>
        <taxon>Candidatus Falkowiibacteriota</taxon>
    </lineage>
</organism>
<feature type="active site" description="Proton donor" evidence="6">
    <location>
        <position position="87"/>
    </location>
</feature>